<keyword evidence="1" id="KW-1133">Transmembrane helix</keyword>
<dbReference type="Proteomes" id="UP000265140">
    <property type="component" value="Chromosome 11"/>
</dbReference>
<dbReference type="AlphaFoldDB" id="A0A6Q2XAF5"/>
<reference evidence="2" key="2">
    <citation type="submission" date="2020-02" db="EMBL/GenBank/DDBJ databases">
        <title>Esox lucius (northern pike) genome, fEsoLuc1, primary haplotype.</title>
        <authorList>
            <person name="Myers G."/>
            <person name="Karagic N."/>
            <person name="Meyer A."/>
            <person name="Pippel M."/>
            <person name="Reichard M."/>
            <person name="Winkler S."/>
            <person name="Tracey A."/>
            <person name="Sims Y."/>
            <person name="Howe K."/>
            <person name="Rhie A."/>
            <person name="Formenti G."/>
            <person name="Durbin R."/>
            <person name="Fedrigo O."/>
            <person name="Jarvis E.D."/>
        </authorList>
    </citation>
    <scope>NUCLEOTIDE SEQUENCE [LARGE SCALE GENOMIC DNA]</scope>
</reference>
<keyword evidence="1" id="KW-0812">Transmembrane</keyword>
<feature type="transmembrane region" description="Helical" evidence="1">
    <location>
        <begin position="101"/>
        <end position="120"/>
    </location>
</feature>
<reference evidence="2" key="4">
    <citation type="submission" date="2025-09" db="UniProtKB">
        <authorList>
            <consortium name="Ensembl"/>
        </authorList>
    </citation>
    <scope>IDENTIFICATION</scope>
</reference>
<dbReference type="OMA" id="EPQDCCW"/>
<keyword evidence="3" id="KW-1185">Reference proteome</keyword>
<name>A0A6Q2XAF5_ESOLU</name>
<dbReference type="GeneTree" id="ENSGT01030000235138"/>
<reference evidence="2" key="3">
    <citation type="submission" date="2025-08" db="UniProtKB">
        <authorList>
            <consortium name="Ensembl"/>
        </authorList>
    </citation>
    <scope>IDENTIFICATION</scope>
</reference>
<accession>A0A6Q2XAF5</accession>
<organism evidence="2 3">
    <name type="scientific">Esox lucius</name>
    <name type="common">Northern pike</name>
    <dbReference type="NCBI Taxonomy" id="8010"/>
    <lineage>
        <taxon>Eukaryota</taxon>
        <taxon>Metazoa</taxon>
        <taxon>Chordata</taxon>
        <taxon>Craniata</taxon>
        <taxon>Vertebrata</taxon>
        <taxon>Euteleostomi</taxon>
        <taxon>Actinopterygii</taxon>
        <taxon>Neopterygii</taxon>
        <taxon>Teleostei</taxon>
        <taxon>Protacanthopterygii</taxon>
        <taxon>Esociformes</taxon>
        <taxon>Esocidae</taxon>
        <taxon>Esox</taxon>
    </lineage>
</organism>
<evidence type="ECO:0000256" key="1">
    <source>
        <dbReference type="SAM" id="Phobius"/>
    </source>
</evidence>
<proteinExistence type="predicted"/>
<keyword evidence="1" id="KW-0472">Membrane</keyword>
<dbReference type="InParanoid" id="A0A6Q2XAF5"/>
<evidence type="ECO:0000313" key="2">
    <source>
        <dbReference type="Ensembl" id="ENSELUP00000050989.2"/>
    </source>
</evidence>
<evidence type="ECO:0000313" key="3">
    <source>
        <dbReference type="Proteomes" id="UP000265140"/>
    </source>
</evidence>
<dbReference type="Bgee" id="ENSELUG00000031100">
    <property type="expression patterns" value="Expressed in testis and 14 other cell types or tissues"/>
</dbReference>
<gene>
    <name evidence="2" type="primary">RAMP2</name>
</gene>
<sequence length="204" mass="22882">MMAGSWAPVMCWRSTMAGSWTPVMCWRSTMAGSWTPVMCWRSTMAGNWAPVMCWRSTMAGIWAPVMCWAVFTTSCRAFRSAREPNHTQVLPVWGLALPLPAVLMIVVGVYMLFLAMALWFRQCLKEQCSPECGDCCPNIAPCDYCLECAESCNCRTPSMRSCLDQTCPSTCPSLPNCAMWDCACTCQPPECESFNCLCFEIKFR</sequence>
<dbReference type="Ensembl" id="ENSELUT00000079830.2">
    <property type="protein sequence ID" value="ENSELUP00000050989.2"/>
    <property type="gene ID" value="ENSELUG00000031100.2"/>
</dbReference>
<reference evidence="3" key="1">
    <citation type="journal article" date="2014" name="PLoS ONE">
        <title>The genome and linkage map of the northern pike (Esox lucius): conserved synteny revealed between the salmonid sister group and the Neoteleostei.</title>
        <authorList>
            <person name="Rondeau E.B."/>
            <person name="Minkley D.R."/>
            <person name="Leong J.S."/>
            <person name="Messmer A.M."/>
            <person name="Jantzen J.R."/>
            <person name="von Schalburg K.R."/>
            <person name="Lemon C."/>
            <person name="Bird N.H."/>
            <person name="Koop B.F."/>
        </authorList>
    </citation>
    <scope>NUCLEOTIDE SEQUENCE</scope>
</reference>
<protein>
    <submittedName>
        <fullName evidence="2">Uncharacterized protein</fullName>
    </submittedName>
</protein>